<dbReference type="AlphaFoldDB" id="A0A3S3MLB7"/>
<dbReference type="InterPro" id="IPR045074">
    <property type="entry name" value="GST_C_Tau"/>
</dbReference>
<dbReference type="PANTHER" id="PTHR11260:SF676">
    <property type="entry name" value="GLUTATHIONE S-TRANSFERASE U8"/>
    <property type="match status" value="1"/>
</dbReference>
<dbReference type="CDD" id="cd03185">
    <property type="entry name" value="GST_C_Tau"/>
    <property type="match status" value="2"/>
</dbReference>
<dbReference type="CDD" id="cd03058">
    <property type="entry name" value="GST_N_Tau"/>
    <property type="match status" value="2"/>
</dbReference>
<dbReference type="InterPro" id="IPR045073">
    <property type="entry name" value="Omega/Tau-like"/>
</dbReference>
<dbReference type="Gene3D" id="3.40.30.10">
    <property type="entry name" value="Glutaredoxin"/>
    <property type="match status" value="2"/>
</dbReference>
<dbReference type="Pfam" id="PF02798">
    <property type="entry name" value="GST_N"/>
    <property type="match status" value="2"/>
</dbReference>
<evidence type="ECO:0000313" key="7">
    <source>
        <dbReference type="EMBL" id="RWR75791.1"/>
    </source>
</evidence>
<evidence type="ECO:0000256" key="1">
    <source>
        <dbReference type="ARBA" id="ARBA00012452"/>
    </source>
</evidence>
<evidence type="ECO:0000259" key="6">
    <source>
        <dbReference type="PROSITE" id="PS50405"/>
    </source>
</evidence>
<dbReference type="SFLD" id="SFLDG01152">
    <property type="entry name" value="Main.3:_Omega-_and_Tau-like"/>
    <property type="match status" value="2"/>
</dbReference>
<name>A0A3S3MLB7_9MAGN</name>
<dbReference type="InterPro" id="IPR010987">
    <property type="entry name" value="Glutathione-S-Trfase_C-like"/>
</dbReference>
<dbReference type="InterPro" id="IPR040079">
    <property type="entry name" value="Glutathione_S-Trfase"/>
</dbReference>
<dbReference type="SFLD" id="SFLDG00358">
    <property type="entry name" value="Main_(cytGST)"/>
    <property type="match status" value="2"/>
</dbReference>
<dbReference type="PROSITE" id="PS50405">
    <property type="entry name" value="GST_CTER"/>
    <property type="match status" value="2"/>
</dbReference>
<dbReference type="InterPro" id="IPR004045">
    <property type="entry name" value="Glutathione_S-Trfase_N"/>
</dbReference>
<reference evidence="7 8" key="1">
    <citation type="journal article" date="2019" name="Nat. Plants">
        <title>Stout camphor tree genome fills gaps in understanding of flowering plant genome evolution.</title>
        <authorList>
            <person name="Chaw S.M."/>
            <person name="Liu Y.C."/>
            <person name="Wu Y.W."/>
            <person name="Wang H.Y."/>
            <person name="Lin C.I."/>
            <person name="Wu C.S."/>
            <person name="Ke H.M."/>
            <person name="Chang L.Y."/>
            <person name="Hsu C.Y."/>
            <person name="Yang H.T."/>
            <person name="Sudianto E."/>
            <person name="Hsu M.H."/>
            <person name="Wu K.P."/>
            <person name="Wang L.N."/>
            <person name="Leebens-Mack J.H."/>
            <person name="Tsai I.J."/>
        </authorList>
    </citation>
    <scope>NUCLEOTIDE SEQUENCE [LARGE SCALE GENOMIC DNA]</scope>
    <source>
        <strain evidence="8">cv. Chaw 1501</strain>
        <tissue evidence="7">Young leaves</tissue>
    </source>
</reference>
<dbReference type="SFLD" id="SFLDS00019">
    <property type="entry name" value="Glutathione_Transferase_(cytos"/>
    <property type="match status" value="2"/>
</dbReference>
<keyword evidence="2" id="KW-0808">Transferase</keyword>
<dbReference type="PANTHER" id="PTHR11260">
    <property type="entry name" value="GLUTATHIONE S-TRANSFERASE, GST, SUPERFAMILY, GST DOMAIN CONTAINING"/>
    <property type="match status" value="1"/>
</dbReference>
<dbReference type="GO" id="GO:0005737">
    <property type="term" value="C:cytoplasm"/>
    <property type="evidence" value="ECO:0007669"/>
    <property type="project" value="TreeGrafter"/>
</dbReference>
<dbReference type="EC" id="2.5.1.18" evidence="1"/>
<keyword evidence="8" id="KW-1185">Reference proteome</keyword>
<feature type="domain" description="GST N-terminal" evidence="5">
    <location>
        <begin position="26"/>
        <end position="105"/>
    </location>
</feature>
<evidence type="ECO:0000313" key="8">
    <source>
        <dbReference type="Proteomes" id="UP000283530"/>
    </source>
</evidence>
<dbReference type="STRING" id="337451.A0A3S3MLB7"/>
<dbReference type="InterPro" id="IPR036249">
    <property type="entry name" value="Thioredoxin-like_sf"/>
</dbReference>
<feature type="domain" description="GST C-terminal" evidence="6">
    <location>
        <begin position="347"/>
        <end position="478"/>
    </location>
</feature>
<evidence type="ECO:0000259" key="5">
    <source>
        <dbReference type="PROSITE" id="PS50404"/>
    </source>
</evidence>
<dbReference type="InterPro" id="IPR004046">
    <property type="entry name" value="GST_C"/>
</dbReference>
<evidence type="ECO:0000256" key="4">
    <source>
        <dbReference type="SAM" id="MobiDB-lite"/>
    </source>
</evidence>
<dbReference type="Gene3D" id="1.20.1050.10">
    <property type="match status" value="2"/>
</dbReference>
<dbReference type="Proteomes" id="UP000283530">
    <property type="component" value="Unassembled WGS sequence"/>
</dbReference>
<accession>A0A3S3MLB7</accession>
<dbReference type="GO" id="GO:0006749">
    <property type="term" value="P:glutathione metabolic process"/>
    <property type="evidence" value="ECO:0007669"/>
    <property type="project" value="InterPro"/>
</dbReference>
<gene>
    <name evidence="7" type="ORF">CKAN_00419100</name>
</gene>
<dbReference type="PROSITE" id="PS50404">
    <property type="entry name" value="GST_NTER"/>
    <property type="match status" value="2"/>
</dbReference>
<dbReference type="SUPFAM" id="SSF52833">
    <property type="entry name" value="Thioredoxin-like"/>
    <property type="match status" value="2"/>
</dbReference>
<sequence length="481" mass="55369">MLSSSQGLHKTINSKSKCNEQEREQEKVKVFGAWMSPFSGRVELALKLKGIEYEYIEEDLSNKSPLLLKYNPVHKKVPVLLHNGKPIAESVVILEYIEETWKQNPFLPQDPYERAMVRFWAKFIEEKCTLQMWKACWSEGKEQEKAMQEALENFKTLETALQGKKFFGGEAIGLVDILTIFLANIVGVVQEVVGVSFIDGEKFPVLYQWIEVLVNTSVVKESLPPREKLLAFFNARKETFKESVKGLIFPRQEHKRTLTAMAEEVKLFGAWGSPFSRRVELALRLKGIEYENIEEDLSNKSPLLLKYNPVHKKIPVLVHKGKPIAESMVILEYIDETWKQNPLLPQDPYERAMARFWAKFFEEKCMMQVWMTCWSKGSEQEKHMQEAMESLKTLETALQGKKFFGGEAIGLVDIACIFLAYWVELIQQVVGIVLIDEEKLPMLHQWAQELVNTSVVKESLPPRDKLLAFFKARKEASTNAA</sequence>
<dbReference type="SUPFAM" id="SSF47616">
    <property type="entry name" value="GST C-terminal domain-like"/>
    <property type="match status" value="2"/>
</dbReference>
<feature type="region of interest" description="Disordered" evidence="4">
    <location>
        <begin position="1"/>
        <end position="21"/>
    </location>
</feature>
<feature type="compositionally biased region" description="Polar residues" evidence="4">
    <location>
        <begin position="1"/>
        <end position="16"/>
    </location>
</feature>
<dbReference type="EMBL" id="QPKB01000002">
    <property type="protein sequence ID" value="RWR75791.1"/>
    <property type="molecule type" value="Genomic_DNA"/>
</dbReference>
<protein>
    <recommendedName>
        <fullName evidence="1">glutathione transferase</fullName>
        <ecNumber evidence="1">2.5.1.18</ecNumber>
    </recommendedName>
</protein>
<dbReference type="FunFam" id="1.20.1050.10:FF:000012">
    <property type="entry name" value="Tau class glutathione S-transferase"/>
    <property type="match status" value="2"/>
</dbReference>
<proteinExistence type="predicted"/>
<evidence type="ECO:0000256" key="3">
    <source>
        <dbReference type="ARBA" id="ARBA00047960"/>
    </source>
</evidence>
<comment type="catalytic activity">
    <reaction evidence="3">
        <text>RX + glutathione = an S-substituted glutathione + a halide anion + H(+)</text>
        <dbReference type="Rhea" id="RHEA:16437"/>
        <dbReference type="ChEBI" id="CHEBI:15378"/>
        <dbReference type="ChEBI" id="CHEBI:16042"/>
        <dbReference type="ChEBI" id="CHEBI:17792"/>
        <dbReference type="ChEBI" id="CHEBI:57925"/>
        <dbReference type="ChEBI" id="CHEBI:90779"/>
        <dbReference type="EC" id="2.5.1.18"/>
    </reaction>
</comment>
<dbReference type="InterPro" id="IPR036282">
    <property type="entry name" value="Glutathione-S-Trfase_C_sf"/>
</dbReference>
<evidence type="ECO:0000256" key="2">
    <source>
        <dbReference type="ARBA" id="ARBA00022679"/>
    </source>
</evidence>
<feature type="domain" description="GST N-terminal" evidence="5">
    <location>
        <begin position="263"/>
        <end position="342"/>
    </location>
</feature>
<dbReference type="FunFam" id="3.40.30.10:FF:000197">
    <property type="entry name" value="Glutathione S-transferase U10"/>
    <property type="match status" value="2"/>
</dbReference>
<comment type="caution">
    <text evidence="7">The sequence shown here is derived from an EMBL/GenBank/DDBJ whole genome shotgun (WGS) entry which is preliminary data.</text>
</comment>
<dbReference type="Pfam" id="PF00043">
    <property type="entry name" value="GST_C"/>
    <property type="match status" value="2"/>
</dbReference>
<dbReference type="OrthoDB" id="4951845at2759"/>
<organism evidence="7 8">
    <name type="scientific">Cinnamomum micranthum f. kanehirae</name>
    <dbReference type="NCBI Taxonomy" id="337451"/>
    <lineage>
        <taxon>Eukaryota</taxon>
        <taxon>Viridiplantae</taxon>
        <taxon>Streptophyta</taxon>
        <taxon>Embryophyta</taxon>
        <taxon>Tracheophyta</taxon>
        <taxon>Spermatophyta</taxon>
        <taxon>Magnoliopsida</taxon>
        <taxon>Magnoliidae</taxon>
        <taxon>Laurales</taxon>
        <taxon>Lauraceae</taxon>
        <taxon>Cinnamomum</taxon>
    </lineage>
</organism>
<dbReference type="GO" id="GO:0004364">
    <property type="term" value="F:glutathione transferase activity"/>
    <property type="evidence" value="ECO:0007669"/>
    <property type="project" value="UniProtKB-EC"/>
</dbReference>
<feature type="domain" description="GST C-terminal" evidence="6">
    <location>
        <begin position="110"/>
        <end position="232"/>
    </location>
</feature>